<comment type="cofactor">
    <cofactor evidence="1">
        <name>Mg(2+)</name>
        <dbReference type="ChEBI" id="CHEBI:18420"/>
    </cofactor>
</comment>
<dbReference type="GO" id="GO:0016787">
    <property type="term" value="F:hydrolase activity"/>
    <property type="evidence" value="ECO:0007669"/>
    <property type="project" value="UniProtKB-KW"/>
</dbReference>
<dbReference type="AlphaFoldDB" id="A0A941GJT7"/>
<dbReference type="RefSeq" id="WP_212119904.1">
    <property type="nucleotide sequence ID" value="NZ_JAGTPX020000017.1"/>
</dbReference>
<dbReference type="EMBL" id="JAGTPX010000016">
    <property type="protein sequence ID" value="MBR8670925.1"/>
    <property type="molecule type" value="Genomic_DNA"/>
</dbReference>
<dbReference type="PROSITE" id="PS51462">
    <property type="entry name" value="NUDIX"/>
    <property type="match status" value="1"/>
</dbReference>
<gene>
    <name evidence="5" type="ORF">KD144_15405</name>
</gene>
<comment type="similarity">
    <text evidence="3">Belongs to the Nudix hydrolase family.</text>
</comment>
<dbReference type="PROSITE" id="PS00893">
    <property type="entry name" value="NUDIX_BOX"/>
    <property type="match status" value="1"/>
</dbReference>
<comment type="caution">
    <text evidence="5">The sequence shown here is derived from an EMBL/GenBank/DDBJ whole genome shotgun (WGS) entry which is preliminary data.</text>
</comment>
<accession>A0A941GJT7</accession>
<evidence type="ECO:0000256" key="3">
    <source>
        <dbReference type="RuleBase" id="RU003476"/>
    </source>
</evidence>
<reference evidence="5" key="1">
    <citation type="submission" date="2021-04" db="EMBL/GenBank/DDBJ databases">
        <title>Genomic analysis of electroactive and textile dye degrading Bacillus circulans strain: DC10 isolated from constructed wetland-microbial fuel cells treating textile dye wastewaters.</title>
        <authorList>
            <person name="Patel D.U."/>
            <person name="Desai C.R."/>
        </authorList>
    </citation>
    <scope>NUCLEOTIDE SEQUENCE</scope>
    <source>
        <strain evidence="5">DC10</strain>
    </source>
</reference>
<proteinExistence type="inferred from homology"/>
<feature type="domain" description="Nudix hydrolase" evidence="4">
    <location>
        <begin position="2"/>
        <end position="124"/>
    </location>
</feature>
<evidence type="ECO:0000259" key="4">
    <source>
        <dbReference type="PROSITE" id="PS51462"/>
    </source>
</evidence>
<dbReference type="InterPro" id="IPR020476">
    <property type="entry name" value="Nudix_hydrolase"/>
</dbReference>
<dbReference type="PANTHER" id="PTHR43046:SF2">
    <property type="entry name" value="8-OXO-DGTP DIPHOSPHATASE-RELATED"/>
    <property type="match status" value="1"/>
</dbReference>
<dbReference type="SUPFAM" id="SSF55811">
    <property type="entry name" value="Nudix"/>
    <property type="match status" value="1"/>
</dbReference>
<dbReference type="PRINTS" id="PR00502">
    <property type="entry name" value="NUDIXFAMILY"/>
</dbReference>
<dbReference type="InterPro" id="IPR020084">
    <property type="entry name" value="NUDIX_hydrolase_CS"/>
</dbReference>
<organism evidence="5">
    <name type="scientific">Niallia circulans</name>
    <name type="common">Bacillus circulans</name>
    <dbReference type="NCBI Taxonomy" id="1397"/>
    <lineage>
        <taxon>Bacteria</taxon>
        <taxon>Bacillati</taxon>
        <taxon>Bacillota</taxon>
        <taxon>Bacilli</taxon>
        <taxon>Bacillales</taxon>
        <taxon>Bacillaceae</taxon>
        <taxon>Niallia</taxon>
    </lineage>
</organism>
<evidence type="ECO:0000313" key="5">
    <source>
        <dbReference type="EMBL" id="MBR8670925.1"/>
    </source>
</evidence>
<keyword evidence="2 3" id="KW-0378">Hydrolase</keyword>
<evidence type="ECO:0000256" key="1">
    <source>
        <dbReference type="ARBA" id="ARBA00001946"/>
    </source>
</evidence>
<sequence>MAKTTGCFTIVLNEKGQILLTKRRDFPIWDLPGGRWEKGETLEDCAVRETEEETGYVIRIKRKIGEYFQPQFDDMQYLFLGELNGGIPIEEGPETEKVEWFSSNNLPFHMVPNRRKQIKKFLKNKNRIVKQSITVSPIQISFLKVYLKAFRPLLR</sequence>
<dbReference type="Pfam" id="PF00293">
    <property type="entry name" value="NUDIX"/>
    <property type="match status" value="1"/>
</dbReference>
<evidence type="ECO:0000256" key="2">
    <source>
        <dbReference type="ARBA" id="ARBA00022801"/>
    </source>
</evidence>
<dbReference type="InterPro" id="IPR000086">
    <property type="entry name" value="NUDIX_hydrolase_dom"/>
</dbReference>
<protein>
    <submittedName>
        <fullName evidence="5">NUDIX hydrolase</fullName>
    </submittedName>
</protein>
<dbReference type="CDD" id="cd02883">
    <property type="entry name" value="NUDIX_Hydrolase"/>
    <property type="match status" value="1"/>
</dbReference>
<dbReference type="InterPro" id="IPR015797">
    <property type="entry name" value="NUDIX_hydrolase-like_dom_sf"/>
</dbReference>
<dbReference type="PANTHER" id="PTHR43046">
    <property type="entry name" value="GDP-MANNOSE MANNOSYL HYDROLASE"/>
    <property type="match status" value="1"/>
</dbReference>
<name>A0A941GJT7_NIACI</name>
<dbReference type="Gene3D" id="3.90.79.10">
    <property type="entry name" value="Nucleoside Triphosphate Pyrophosphohydrolase"/>
    <property type="match status" value="1"/>
</dbReference>